<dbReference type="Proteomes" id="UP000516369">
    <property type="component" value="Chromosome"/>
</dbReference>
<reference evidence="2 3" key="1">
    <citation type="submission" date="2020-05" db="EMBL/GenBank/DDBJ databases">
        <title>Complete closed genome sequence of Defluviicoccus vanus.</title>
        <authorList>
            <person name="Bessarab I."/>
            <person name="Arumugam K."/>
            <person name="Maszenan A.M."/>
            <person name="Seviour R.J."/>
            <person name="Williams R.B."/>
        </authorList>
    </citation>
    <scope>NUCLEOTIDE SEQUENCE [LARGE SCALE GENOMIC DNA]</scope>
    <source>
        <strain evidence="2 3">Ben 114</strain>
    </source>
</reference>
<dbReference type="RefSeq" id="WP_190262762.1">
    <property type="nucleotide sequence ID" value="NZ_CP053923.1"/>
</dbReference>
<evidence type="ECO:0000256" key="1">
    <source>
        <dbReference type="SAM" id="MobiDB-lite"/>
    </source>
</evidence>
<evidence type="ECO:0000313" key="3">
    <source>
        <dbReference type="Proteomes" id="UP000516369"/>
    </source>
</evidence>
<dbReference type="EMBL" id="CP053923">
    <property type="protein sequence ID" value="QNT69257.1"/>
    <property type="molecule type" value="Genomic_DNA"/>
</dbReference>
<dbReference type="KEGG" id="dvn:HQ394_07840"/>
<proteinExistence type="predicted"/>
<keyword evidence="3" id="KW-1185">Reference proteome</keyword>
<feature type="compositionally biased region" description="Low complexity" evidence="1">
    <location>
        <begin position="95"/>
        <end position="109"/>
    </location>
</feature>
<evidence type="ECO:0000313" key="2">
    <source>
        <dbReference type="EMBL" id="QNT69257.1"/>
    </source>
</evidence>
<protein>
    <submittedName>
        <fullName evidence="2">Uncharacterized protein</fullName>
    </submittedName>
</protein>
<accession>A0A7H1N0M1</accession>
<gene>
    <name evidence="2" type="ORF">HQ394_07840</name>
</gene>
<organism evidence="2 3">
    <name type="scientific">Defluviicoccus vanus</name>
    <dbReference type="NCBI Taxonomy" id="111831"/>
    <lineage>
        <taxon>Bacteria</taxon>
        <taxon>Pseudomonadati</taxon>
        <taxon>Pseudomonadota</taxon>
        <taxon>Alphaproteobacteria</taxon>
        <taxon>Rhodospirillales</taxon>
        <taxon>Rhodospirillaceae</taxon>
        <taxon>Defluviicoccus</taxon>
    </lineage>
</organism>
<sequence>MNSEHAFFLPCLRQALIAMLIGSIGWSHVSQAVEPPPLPAGGRPRLTALLETAKAPKAVCVNTEELANLLLTAPDYTTEILTLVAHAIAPKAPPRQAARSRFAASPASACHRPTMNRSATALPRPPAQ</sequence>
<feature type="region of interest" description="Disordered" evidence="1">
    <location>
        <begin position="95"/>
        <end position="128"/>
    </location>
</feature>
<name>A0A7H1N0M1_9PROT</name>
<dbReference type="AlphaFoldDB" id="A0A7H1N0M1"/>